<name>A0A194XF97_MOLSC</name>
<dbReference type="EMBL" id="KQ947412">
    <property type="protein sequence ID" value="KUJ18843.1"/>
    <property type="molecule type" value="Genomic_DNA"/>
</dbReference>
<reference evidence="1 2" key="1">
    <citation type="submission" date="2015-10" db="EMBL/GenBank/DDBJ databases">
        <title>Full genome of DAOMC 229536 Phialocephala scopiformis, a fungal endophyte of spruce producing the potent anti-insectan compound rugulosin.</title>
        <authorList>
            <consortium name="DOE Joint Genome Institute"/>
            <person name="Walker A.K."/>
            <person name="Frasz S.L."/>
            <person name="Seifert K.A."/>
            <person name="Miller J.D."/>
            <person name="Mondo S.J."/>
            <person name="Labutti K."/>
            <person name="Lipzen A."/>
            <person name="Dockter R."/>
            <person name="Kennedy M."/>
            <person name="Grigoriev I.V."/>
            <person name="Spatafora J.W."/>
        </authorList>
    </citation>
    <scope>NUCLEOTIDE SEQUENCE [LARGE SCALE GENOMIC DNA]</scope>
    <source>
        <strain evidence="1 2">CBS 120377</strain>
    </source>
</reference>
<keyword evidence="2" id="KW-1185">Reference proteome</keyword>
<dbReference type="Proteomes" id="UP000070700">
    <property type="component" value="Unassembled WGS sequence"/>
</dbReference>
<evidence type="ECO:0000313" key="2">
    <source>
        <dbReference type="Proteomes" id="UP000070700"/>
    </source>
</evidence>
<dbReference type="AlphaFoldDB" id="A0A194XF97"/>
<dbReference type="InParanoid" id="A0A194XF97"/>
<organism evidence="1 2">
    <name type="scientific">Mollisia scopiformis</name>
    <name type="common">Conifer needle endophyte fungus</name>
    <name type="synonym">Phialocephala scopiformis</name>
    <dbReference type="NCBI Taxonomy" id="149040"/>
    <lineage>
        <taxon>Eukaryota</taxon>
        <taxon>Fungi</taxon>
        <taxon>Dikarya</taxon>
        <taxon>Ascomycota</taxon>
        <taxon>Pezizomycotina</taxon>
        <taxon>Leotiomycetes</taxon>
        <taxon>Helotiales</taxon>
        <taxon>Mollisiaceae</taxon>
        <taxon>Mollisia</taxon>
    </lineage>
</organism>
<accession>A0A194XF97</accession>
<dbReference type="OrthoDB" id="6161812at2759"/>
<sequence length="113" mass="12869">MVTKVRNSGKLKLVFHLKEHVVSDEGIDIVIIPAAWTLLTIEQQKQSCSWLKPLVAATQNDTRVLFFSYELDVNGTSLWNQLLDQSSSLLEVLHDLRRDAQGYSGSIEHYIEQ</sequence>
<protein>
    <submittedName>
        <fullName evidence="1">Uncharacterized protein</fullName>
    </submittedName>
</protein>
<dbReference type="KEGG" id="psco:LY89DRAFT_780838"/>
<gene>
    <name evidence="1" type="ORF">LY89DRAFT_780838</name>
</gene>
<dbReference type="GeneID" id="28832150"/>
<evidence type="ECO:0000313" key="1">
    <source>
        <dbReference type="EMBL" id="KUJ18843.1"/>
    </source>
</evidence>
<proteinExistence type="predicted"/>
<dbReference type="RefSeq" id="XP_018073198.1">
    <property type="nucleotide sequence ID" value="XM_018222424.1"/>
</dbReference>